<evidence type="ECO:0000313" key="1">
    <source>
        <dbReference type="EMBL" id="CAK0879792.1"/>
    </source>
</evidence>
<dbReference type="EMBL" id="CAUYUJ010018002">
    <property type="protein sequence ID" value="CAK0879792.1"/>
    <property type="molecule type" value="Genomic_DNA"/>
</dbReference>
<evidence type="ECO:0000313" key="2">
    <source>
        <dbReference type="Proteomes" id="UP001189429"/>
    </source>
</evidence>
<dbReference type="Proteomes" id="UP001189429">
    <property type="component" value="Unassembled WGS sequence"/>
</dbReference>
<protein>
    <submittedName>
        <fullName evidence="1">Uncharacterized protein</fullName>
    </submittedName>
</protein>
<name>A0ABN9W1B0_9DINO</name>
<accession>A0ABN9W1B0</accession>
<organism evidence="1 2">
    <name type="scientific">Prorocentrum cordatum</name>
    <dbReference type="NCBI Taxonomy" id="2364126"/>
    <lineage>
        <taxon>Eukaryota</taxon>
        <taxon>Sar</taxon>
        <taxon>Alveolata</taxon>
        <taxon>Dinophyceae</taxon>
        <taxon>Prorocentrales</taxon>
        <taxon>Prorocentraceae</taxon>
        <taxon>Prorocentrum</taxon>
    </lineage>
</organism>
<gene>
    <name evidence="1" type="ORF">PCOR1329_LOCUS63116</name>
</gene>
<keyword evidence="2" id="KW-1185">Reference proteome</keyword>
<comment type="caution">
    <text evidence="1">The sequence shown here is derived from an EMBL/GenBank/DDBJ whole genome shotgun (WGS) entry which is preliminary data.</text>
</comment>
<feature type="non-terminal residue" evidence="1">
    <location>
        <position position="170"/>
    </location>
</feature>
<reference evidence="1" key="1">
    <citation type="submission" date="2023-10" db="EMBL/GenBank/DDBJ databases">
        <authorList>
            <person name="Chen Y."/>
            <person name="Shah S."/>
            <person name="Dougan E. K."/>
            <person name="Thang M."/>
            <person name="Chan C."/>
        </authorList>
    </citation>
    <scope>NUCLEOTIDE SEQUENCE [LARGE SCALE GENOMIC DNA]</scope>
</reference>
<proteinExistence type="predicted"/>
<sequence length="170" mass="18578">MLTGRVSREVFVQCCRRAGVGAFAAEAYKELVADGGKLSFSQLAPEEAGNLRGFVEAAATAVGFDLEEVWAYLDEHRRNWITLQEFQRRLNTLNFEGDVGLLWTGLTDKDVPRLNKQNLIDTRSLLPQDYDAREITAGLSALAGELFGGAEGFCSALGLQKGTDTISSED</sequence>